<gene>
    <name evidence="1" type="ORF">E2562_004998</name>
</gene>
<sequence>MVVERGHGRGSTAWERTTLLWCAEADEDGGGSGVLASGGGTGALSWRRRGRARAAAPGVESWWSPGRAKTTGGVELVGIEVGGAGRLGSSPRCGEARARASRLWRRADDLARAAGERKRKRAWWSFGGDDGAGVVGRAPCWGALAERRWELTGGGFYSLGGQEARTAMDRPAKRRRGGLTDRWSEDGRAVLRSNGCLDASACDRRREKLAQGVGAAKPSGAVRQSKGVCELWLMPGVGRWQAVWLASGLRGGWTRQGTGRGKSGHIAVVTETTQHRRWSVGAGHGAERGFE</sequence>
<protein>
    <submittedName>
        <fullName evidence="1">Uncharacterized protein</fullName>
    </submittedName>
</protein>
<reference evidence="1 2" key="1">
    <citation type="submission" date="2019-11" db="EMBL/GenBank/DDBJ databases">
        <title>Whole genome sequence of Oryza granulata.</title>
        <authorList>
            <person name="Li W."/>
        </authorList>
    </citation>
    <scope>NUCLEOTIDE SEQUENCE [LARGE SCALE GENOMIC DNA]</scope>
    <source>
        <strain evidence="2">cv. Menghai</strain>
        <tissue evidence="1">Leaf</tissue>
    </source>
</reference>
<dbReference type="AlphaFoldDB" id="A0A6G1C4Q3"/>
<proteinExistence type="predicted"/>
<evidence type="ECO:0000313" key="2">
    <source>
        <dbReference type="Proteomes" id="UP000479710"/>
    </source>
</evidence>
<accession>A0A6G1C4Q3</accession>
<dbReference type="Proteomes" id="UP000479710">
    <property type="component" value="Unassembled WGS sequence"/>
</dbReference>
<name>A0A6G1C4Q3_9ORYZ</name>
<evidence type="ECO:0000313" key="1">
    <source>
        <dbReference type="EMBL" id="KAF0895011.1"/>
    </source>
</evidence>
<keyword evidence="2" id="KW-1185">Reference proteome</keyword>
<dbReference type="EMBL" id="SPHZ02000010">
    <property type="protein sequence ID" value="KAF0895011.1"/>
    <property type="molecule type" value="Genomic_DNA"/>
</dbReference>
<comment type="caution">
    <text evidence="1">The sequence shown here is derived from an EMBL/GenBank/DDBJ whole genome shotgun (WGS) entry which is preliminary data.</text>
</comment>
<organism evidence="1 2">
    <name type="scientific">Oryza meyeriana var. granulata</name>
    <dbReference type="NCBI Taxonomy" id="110450"/>
    <lineage>
        <taxon>Eukaryota</taxon>
        <taxon>Viridiplantae</taxon>
        <taxon>Streptophyta</taxon>
        <taxon>Embryophyta</taxon>
        <taxon>Tracheophyta</taxon>
        <taxon>Spermatophyta</taxon>
        <taxon>Magnoliopsida</taxon>
        <taxon>Liliopsida</taxon>
        <taxon>Poales</taxon>
        <taxon>Poaceae</taxon>
        <taxon>BOP clade</taxon>
        <taxon>Oryzoideae</taxon>
        <taxon>Oryzeae</taxon>
        <taxon>Oryzinae</taxon>
        <taxon>Oryza</taxon>
        <taxon>Oryza meyeriana</taxon>
    </lineage>
</organism>